<reference evidence="1 2" key="1">
    <citation type="submission" date="2020-01" db="EMBL/GenBank/DDBJ databases">
        <title>Genome sequencing of strain KACC 21265.</title>
        <authorList>
            <person name="Heo J."/>
            <person name="Kim S.-J."/>
            <person name="Kim J.-S."/>
            <person name="Hong S.-B."/>
            <person name="Kwon S.-W."/>
        </authorList>
    </citation>
    <scope>NUCLEOTIDE SEQUENCE [LARGE SCALE GENOMIC DNA]</scope>
    <source>
        <strain evidence="1 2">KACC 21265</strain>
    </source>
</reference>
<dbReference type="RefSeq" id="WP_160554930.1">
    <property type="nucleotide sequence ID" value="NZ_CP047650.1"/>
</dbReference>
<evidence type="ECO:0000313" key="2">
    <source>
        <dbReference type="Proteomes" id="UP000464787"/>
    </source>
</evidence>
<sequence>MQYLDARSCATYCAAVFRVPGGRQLQRRPEVRAARYRADALRQGAAGIPAFLRRALTQVETGDLHPVLANAIARLAAEMWRRRQRPTRHGVAGLAASLRLCLEHSQRLSCDAKADICLRLTQVMHRMRDTCWDFTDGDFFASLLRGLPGLSHDGREAVIMNFHDPDFGSDLLLDHLDDRRIDEDEKADLSQRLLDFTADSHAARGALLEALLSSFTRRPHARPGHLAEVVKTLLDTPDEPVLQDNLCRLAELKWQNCDPRLRAAGATVLGMVLDRVHGTGLAGSHLVLYFTQLLRTLDPQQAQVFFPRLLECAQQPPHCKPALAQLSALLLRLPAEARPQALDDWLRAVRILPPALRHSVCWQLLNRPGCHGAFDASQRARINRA</sequence>
<name>A0A857JAS4_9BURK</name>
<dbReference type="EMBL" id="CP047650">
    <property type="protein sequence ID" value="QHJ01121.1"/>
    <property type="molecule type" value="Genomic_DNA"/>
</dbReference>
<organism evidence="1 2">
    <name type="scientific">Xylophilus rhododendri</name>
    <dbReference type="NCBI Taxonomy" id="2697032"/>
    <lineage>
        <taxon>Bacteria</taxon>
        <taxon>Pseudomonadati</taxon>
        <taxon>Pseudomonadota</taxon>
        <taxon>Betaproteobacteria</taxon>
        <taxon>Burkholderiales</taxon>
        <taxon>Xylophilus</taxon>
    </lineage>
</organism>
<dbReference type="KEGG" id="xyk:GT347_25920"/>
<proteinExistence type="predicted"/>
<gene>
    <name evidence="1" type="ORF">GT347_25920</name>
</gene>
<keyword evidence="2" id="KW-1185">Reference proteome</keyword>
<dbReference type="AlphaFoldDB" id="A0A857JAS4"/>
<protein>
    <submittedName>
        <fullName evidence="1">Uncharacterized protein</fullName>
    </submittedName>
</protein>
<evidence type="ECO:0000313" key="1">
    <source>
        <dbReference type="EMBL" id="QHJ01121.1"/>
    </source>
</evidence>
<dbReference type="Proteomes" id="UP000464787">
    <property type="component" value="Chromosome"/>
</dbReference>
<accession>A0A857JAS4</accession>